<dbReference type="EMBL" id="VSSQ01040546">
    <property type="protein sequence ID" value="MPM93824.1"/>
    <property type="molecule type" value="Genomic_DNA"/>
</dbReference>
<protein>
    <submittedName>
        <fullName evidence="1">Uncharacterized protein</fullName>
    </submittedName>
</protein>
<evidence type="ECO:0000313" key="1">
    <source>
        <dbReference type="EMBL" id="MPM93824.1"/>
    </source>
</evidence>
<reference evidence="1" key="1">
    <citation type="submission" date="2019-08" db="EMBL/GenBank/DDBJ databases">
        <authorList>
            <person name="Kucharzyk K."/>
            <person name="Murdoch R.W."/>
            <person name="Higgins S."/>
            <person name="Loffler F."/>
        </authorList>
    </citation>
    <scope>NUCLEOTIDE SEQUENCE</scope>
</reference>
<comment type="caution">
    <text evidence="1">The sequence shown here is derived from an EMBL/GenBank/DDBJ whole genome shotgun (WGS) entry which is preliminary data.</text>
</comment>
<sequence length="217" mass="24209">MGHIGSRFLRRIRARDHRHVSACMAIVRNLFRPHHLVFGACHLGVGGHIQPDLEQLEFIGLVLVQQREHLGMLQACTRRHPLHVARAIAPAVALRIGVIDIATTQYRHRLHAAMRMVGKAWQSMRAEVEAEAVRIRKVVADAVPLQALIGHAEFGIARRVVLDVMRAQEERVHSHPGPGQFHGFEDGIAADGMDHVLTFHCIFNRASVNARGHENGP</sequence>
<proteinExistence type="predicted"/>
<name>A0A645DWC2_9ZZZZ</name>
<dbReference type="AlphaFoldDB" id="A0A645DWC2"/>
<gene>
    <name evidence="1" type="ORF">SDC9_140966</name>
</gene>
<accession>A0A645DWC2</accession>
<organism evidence="1">
    <name type="scientific">bioreactor metagenome</name>
    <dbReference type="NCBI Taxonomy" id="1076179"/>
    <lineage>
        <taxon>unclassified sequences</taxon>
        <taxon>metagenomes</taxon>
        <taxon>ecological metagenomes</taxon>
    </lineage>
</organism>